<evidence type="ECO:0000256" key="1">
    <source>
        <dbReference type="ARBA" id="ARBA00001947"/>
    </source>
</evidence>
<evidence type="ECO:0000256" key="5">
    <source>
        <dbReference type="SAM" id="SignalP"/>
    </source>
</evidence>
<dbReference type="EC" id="3.5.2.6" evidence="7"/>
<dbReference type="PANTHER" id="PTHR46233:SF3">
    <property type="entry name" value="HYDROXYACYLGLUTATHIONE HYDROLASE GLOC"/>
    <property type="match status" value="1"/>
</dbReference>
<dbReference type="Gene3D" id="3.60.15.10">
    <property type="entry name" value="Ribonuclease Z/Hydroxyacylglutathione hydrolase-like"/>
    <property type="match status" value="1"/>
</dbReference>
<reference evidence="7 8" key="1">
    <citation type="submission" date="2023-02" db="EMBL/GenBank/DDBJ databases">
        <title>Genome sequence of Mucilaginibacter jinjuensis strain KACC 16571.</title>
        <authorList>
            <person name="Kim S."/>
            <person name="Heo J."/>
            <person name="Kwon S.-W."/>
        </authorList>
    </citation>
    <scope>NUCLEOTIDE SEQUENCE [LARGE SCALE GENOMIC DNA]</scope>
    <source>
        <strain evidence="7 8">KACC 16571</strain>
    </source>
</reference>
<dbReference type="SMART" id="SM00849">
    <property type="entry name" value="Lactamase_B"/>
    <property type="match status" value="1"/>
</dbReference>
<evidence type="ECO:0000256" key="4">
    <source>
        <dbReference type="ARBA" id="ARBA00022833"/>
    </source>
</evidence>
<evidence type="ECO:0000256" key="2">
    <source>
        <dbReference type="ARBA" id="ARBA00022723"/>
    </source>
</evidence>
<keyword evidence="3 7" id="KW-0378">Hydrolase</keyword>
<dbReference type="InterPro" id="IPR001279">
    <property type="entry name" value="Metallo-B-lactamas"/>
</dbReference>
<sequence>MKTFKKHLRAMLVVAGIILTCSVSQAQQLRKMEEQPEWSKDYQPFRIVGNLYYVGTYDLASYLVVTPKGNILINTGLPGSDAMIRRHVEALGFKFTDIKILLAAHAHFDHVGAAAAIKKEIGAKMMINEFDAPVLADGGNSDYVMGGKGMMFLPVKADRLLHDHDTIKLGGMQIIALHHPGHTKGASSFMLDVKDEHRTYHVLIANMPTILSETKLSGMPGYPNVGKDYGYTINAMKNLQFDIFLASHASQFDLQKKHKPGDAYNPEVFIDRAGYDESMDALQKNYEKRLAEK</sequence>
<keyword evidence="4" id="KW-0862">Zinc</keyword>
<keyword evidence="2" id="KW-0479">Metal-binding</keyword>
<feature type="signal peptide" evidence="5">
    <location>
        <begin position="1"/>
        <end position="26"/>
    </location>
</feature>
<feature type="chain" id="PRO_5047234406" evidence="5">
    <location>
        <begin position="27"/>
        <end position="293"/>
    </location>
</feature>
<evidence type="ECO:0000313" key="8">
    <source>
        <dbReference type="Proteomes" id="UP001216139"/>
    </source>
</evidence>
<dbReference type="NCBIfam" id="NF012229">
    <property type="entry name" value="bla_class_B_core"/>
    <property type="match status" value="1"/>
</dbReference>
<gene>
    <name evidence="7" type="primary">bla</name>
    <name evidence="7" type="ORF">PQO05_04400</name>
</gene>
<keyword evidence="5" id="KW-0732">Signal</keyword>
<protein>
    <submittedName>
        <fullName evidence="7">Subclass B3 metallo-beta-lactamase</fullName>
        <ecNumber evidence="7">3.5.2.6</ecNumber>
    </submittedName>
</protein>
<dbReference type="GO" id="GO:0008800">
    <property type="term" value="F:beta-lactamase activity"/>
    <property type="evidence" value="ECO:0007669"/>
    <property type="project" value="UniProtKB-EC"/>
</dbReference>
<dbReference type="Pfam" id="PF00753">
    <property type="entry name" value="Lactamase_B"/>
    <property type="match status" value="1"/>
</dbReference>
<dbReference type="SUPFAM" id="SSF56281">
    <property type="entry name" value="Metallo-hydrolase/oxidoreductase"/>
    <property type="match status" value="1"/>
</dbReference>
<evidence type="ECO:0000256" key="3">
    <source>
        <dbReference type="ARBA" id="ARBA00022801"/>
    </source>
</evidence>
<feature type="domain" description="Metallo-beta-lactamase" evidence="6">
    <location>
        <begin position="58"/>
        <end position="248"/>
    </location>
</feature>
<dbReference type="NCBIfam" id="NF033105">
    <property type="entry name" value="bla_subclass_B3"/>
    <property type="match status" value="1"/>
</dbReference>
<keyword evidence="8" id="KW-1185">Reference proteome</keyword>
<comment type="cofactor">
    <cofactor evidence="1">
        <name>Zn(2+)</name>
        <dbReference type="ChEBI" id="CHEBI:29105"/>
    </cofactor>
</comment>
<dbReference type="EMBL" id="CP117167">
    <property type="protein sequence ID" value="WCT13173.1"/>
    <property type="molecule type" value="Genomic_DNA"/>
</dbReference>
<dbReference type="InterPro" id="IPR051453">
    <property type="entry name" value="MBL_Glyoxalase_II"/>
</dbReference>
<dbReference type="InterPro" id="IPR036866">
    <property type="entry name" value="RibonucZ/Hydroxyglut_hydro"/>
</dbReference>
<evidence type="ECO:0000259" key="6">
    <source>
        <dbReference type="SMART" id="SM00849"/>
    </source>
</evidence>
<dbReference type="PANTHER" id="PTHR46233">
    <property type="entry name" value="HYDROXYACYLGLUTATHIONE HYDROLASE GLOC"/>
    <property type="match status" value="1"/>
</dbReference>
<evidence type="ECO:0000313" key="7">
    <source>
        <dbReference type="EMBL" id="WCT13173.1"/>
    </source>
</evidence>
<dbReference type="Proteomes" id="UP001216139">
    <property type="component" value="Chromosome"/>
</dbReference>
<accession>A0ABY7TA42</accession>
<proteinExistence type="predicted"/>
<organism evidence="7 8">
    <name type="scientific">Mucilaginibacter jinjuensis</name>
    <dbReference type="NCBI Taxonomy" id="1176721"/>
    <lineage>
        <taxon>Bacteria</taxon>
        <taxon>Pseudomonadati</taxon>
        <taxon>Bacteroidota</taxon>
        <taxon>Sphingobacteriia</taxon>
        <taxon>Sphingobacteriales</taxon>
        <taxon>Sphingobacteriaceae</taxon>
        <taxon>Mucilaginibacter</taxon>
    </lineage>
</organism>
<name>A0ABY7TA42_9SPHI</name>